<gene>
    <name evidence="1" type="ORF">POTOM_024258</name>
</gene>
<comment type="caution">
    <text evidence="1">The sequence shown here is derived from an EMBL/GenBank/DDBJ whole genome shotgun (WGS) entry which is preliminary data.</text>
</comment>
<keyword evidence="2" id="KW-1185">Reference proteome</keyword>
<accession>A0A8X7ZUZ2</accession>
<name>A0A8X7ZUZ2_POPTO</name>
<protein>
    <recommendedName>
        <fullName evidence="3">Hexosyltransferase</fullName>
    </recommendedName>
</protein>
<organism evidence="1 2">
    <name type="scientific">Populus tomentosa</name>
    <name type="common">Chinese white poplar</name>
    <dbReference type="NCBI Taxonomy" id="118781"/>
    <lineage>
        <taxon>Eukaryota</taxon>
        <taxon>Viridiplantae</taxon>
        <taxon>Streptophyta</taxon>
        <taxon>Embryophyta</taxon>
        <taxon>Tracheophyta</taxon>
        <taxon>Spermatophyta</taxon>
        <taxon>Magnoliopsida</taxon>
        <taxon>eudicotyledons</taxon>
        <taxon>Gunneridae</taxon>
        <taxon>Pentapetalae</taxon>
        <taxon>rosids</taxon>
        <taxon>fabids</taxon>
        <taxon>Malpighiales</taxon>
        <taxon>Salicaceae</taxon>
        <taxon>Saliceae</taxon>
        <taxon>Populus</taxon>
    </lineage>
</organism>
<evidence type="ECO:0000313" key="1">
    <source>
        <dbReference type="EMBL" id="KAG6772833.1"/>
    </source>
</evidence>
<proteinExistence type="predicted"/>
<dbReference type="EMBL" id="JAAWWB010000011">
    <property type="protein sequence ID" value="KAG6772833.1"/>
    <property type="molecule type" value="Genomic_DNA"/>
</dbReference>
<dbReference type="OrthoDB" id="1158011at2759"/>
<evidence type="ECO:0000313" key="2">
    <source>
        <dbReference type="Proteomes" id="UP000886885"/>
    </source>
</evidence>
<dbReference type="AlphaFoldDB" id="A0A8X7ZUZ2"/>
<evidence type="ECO:0008006" key="3">
    <source>
        <dbReference type="Google" id="ProtNLM"/>
    </source>
</evidence>
<sequence length="96" mass="10656">MTPVTCHQIIGIAKLIVHRDECYPACFSEVDEEYVCIVVIHKNQISDRLNGNASLKSYAHDDSSVGSWMMGVQATYIDDSRLCCSSIKQDKVCSLA</sequence>
<reference evidence="1" key="1">
    <citation type="journal article" date="2020" name="bioRxiv">
        <title>Hybrid origin of Populus tomentosa Carr. identified through genome sequencing and phylogenomic analysis.</title>
        <authorList>
            <person name="An X."/>
            <person name="Gao K."/>
            <person name="Chen Z."/>
            <person name="Li J."/>
            <person name="Yang X."/>
            <person name="Yang X."/>
            <person name="Zhou J."/>
            <person name="Guo T."/>
            <person name="Zhao T."/>
            <person name="Huang S."/>
            <person name="Miao D."/>
            <person name="Khan W.U."/>
            <person name="Rao P."/>
            <person name="Ye M."/>
            <person name="Lei B."/>
            <person name="Liao W."/>
            <person name="Wang J."/>
            <person name="Ji L."/>
            <person name="Li Y."/>
            <person name="Guo B."/>
            <person name="Mustafa N.S."/>
            <person name="Li S."/>
            <person name="Yun Q."/>
            <person name="Keller S.R."/>
            <person name="Mao J."/>
            <person name="Zhang R."/>
            <person name="Strauss S.H."/>
        </authorList>
    </citation>
    <scope>NUCLEOTIDE SEQUENCE</scope>
    <source>
        <strain evidence="1">GM15</strain>
        <tissue evidence="1">Leaf</tissue>
    </source>
</reference>
<dbReference type="Proteomes" id="UP000886885">
    <property type="component" value="Chromosome 6A"/>
</dbReference>